<proteinExistence type="predicted"/>
<dbReference type="EMBL" id="JAHRIN010061229">
    <property type="protein sequence ID" value="MEQ2213207.1"/>
    <property type="molecule type" value="Genomic_DNA"/>
</dbReference>
<protein>
    <submittedName>
        <fullName evidence="1">Uncharacterized protein</fullName>
    </submittedName>
</protein>
<dbReference type="Proteomes" id="UP001434883">
    <property type="component" value="Unassembled WGS sequence"/>
</dbReference>
<keyword evidence="2" id="KW-1185">Reference proteome</keyword>
<comment type="caution">
    <text evidence="1">The sequence shown here is derived from an EMBL/GenBank/DDBJ whole genome shotgun (WGS) entry which is preliminary data.</text>
</comment>
<reference evidence="1 2" key="1">
    <citation type="submission" date="2021-06" db="EMBL/GenBank/DDBJ databases">
        <authorList>
            <person name="Palmer J.M."/>
        </authorList>
    </citation>
    <scope>NUCLEOTIDE SEQUENCE [LARGE SCALE GENOMIC DNA]</scope>
    <source>
        <strain evidence="1 2">XC_2019</strain>
        <tissue evidence="1">Muscle</tissue>
    </source>
</reference>
<organism evidence="1 2">
    <name type="scientific">Xenoophorus captivus</name>
    <dbReference type="NCBI Taxonomy" id="1517983"/>
    <lineage>
        <taxon>Eukaryota</taxon>
        <taxon>Metazoa</taxon>
        <taxon>Chordata</taxon>
        <taxon>Craniata</taxon>
        <taxon>Vertebrata</taxon>
        <taxon>Euteleostomi</taxon>
        <taxon>Actinopterygii</taxon>
        <taxon>Neopterygii</taxon>
        <taxon>Teleostei</taxon>
        <taxon>Neoteleostei</taxon>
        <taxon>Acanthomorphata</taxon>
        <taxon>Ovalentaria</taxon>
        <taxon>Atherinomorphae</taxon>
        <taxon>Cyprinodontiformes</taxon>
        <taxon>Goodeidae</taxon>
        <taxon>Xenoophorus</taxon>
    </lineage>
</organism>
<evidence type="ECO:0000313" key="1">
    <source>
        <dbReference type="EMBL" id="MEQ2213207.1"/>
    </source>
</evidence>
<feature type="non-terminal residue" evidence="1">
    <location>
        <position position="1"/>
    </location>
</feature>
<gene>
    <name evidence="1" type="ORF">XENOCAPTIV_011254</name>
</gene>
<name>A0ABV0RZZ9_9TELE</name>
<sequence>DTIPFSKGDAGLRRIMGPASDFSSGLQMTCWGLAILIPTEETQQSSIQRFSAFKVIKCNLGHYGSIRTTRSVCPVFMEYRETRSWADRTRLDEYGKWCFIPDFYDLSRF</sequence>
<evidence type="ECO:0000313" key="2">
    <source>
        <dbReference type="Proteomes" id="UP001434883"/>
    </source>
</evidence>
<accession>A0ABV0RZZ9</accession>